<sequence length="86" mass="9436">MLLSNATSDDRLRTPTDAKATIIPGYFRTGSPRETRLKKYTKVVALPENNGVGFCVISHCVGKSENHNLLKVMTTTSSPEQRTGAR</sequence>
<dbReference type="Proteomes" id="UP000499080">
    <property type="component" value="Unassembled WGS sequence"/>
</dbReference>
<gene>
    <name evidence="1" type="ORF">AVEN_270979_1</name>
</gene>
<protein>
    <submittedName>
        <fullName evidence="1">Uncharacterized protein</fullName>
    </submittedName>
</protein>
<proteinExistence type="predicted"/>
<organism evidence="1 2">
    <name type="scientific">Araneus ventricosus</name>
    <name type="common">Orbweaver spider</name>
    <name type="synonym">Epeira ventricosa</name>
    <dbReference type="NCBI Taxonomy" id="182803"/>
    <lineage>
        <taxon>Eukaryota</taxon>
        <taxon>Metazoa</taxon>
        <taxon>Ecdysozoa</taxon>
        <taxon>Arthropoda</taxon>
        <taxon>Chelicerata</taxon>
        <taxon>Arachnida</taxon>
        <taxon>Araneae</taxon>
        <taxon>Araneomorphae</taxon>
        <taxon>Entelegynae</taxon>
        <taxon>Araneoidea</taxon>
        <taxon>Araneidae</taxon>
        <taxon>Araneus</taxon>
    </lineage>
</organism>
<accession>A0A4Y2UWE1</accession>
<comment type="caution">
    <text evidence="1">The sequence shown here is derived from an EMBL/GenBank/DDBJ whole genome shotgun (WGS) entry which is preliminary data.</text>
</comment>
<name>A0A4Y2UWE1_ARAVE</name>
<evidence type="ECO:0000313" key="1">
    <source>
        <dbReference type="EMBL" id="GBO15807.1"/>
    </source>
</evidence>
<dbReference type="EMBL" id="BGPR01039773">
    <property type="protein sequence ID" value="GBO15807.1"/>
    <property type="molecule type" value="Genomic_DNA"/>
</dbReference>
<dbReference type="AlphaFoldDB" id="A0A4Y2UWE1"/>
<keyword evidence="2" id="KW-1185">Reference proteome</keyword>
<evidence type="ECO:0000313" key="2">
    <source>
        <dbReference type="Proteomes" id="UP000499080"/>
    </source>
</evidence>
<reference evidence="1 2" key="1">
    <citation type="journal article" date="2019" name="Sci. Rep.">
        <title>Orb-weaving spider Araneus ventricosus genome elucidates the spidroin gene catalogue.</title>
        <authorList>
            <person name="Kono N."/>
            <person name="Nakamura H."/>
            <person name="Ohtoshi R."/>
            <person name="Moran D.A.P."/>
            <person name="Shinohara A."/>
            <person name="Yoshida Y."/>
            <person name="Fujiwara M."/>
            <person name="Mori M."/>
            <person name="Tomita M."/>
            <person name="Arakawa K."/>
        </authorList>
    </citation>
    <scope>NUCLEOTIDE SEQUENCE [LARGE SCALE GENOMIC DNA]</scope>
</reference>